<feature type="coiled-coil region" evidence="1">
    <location>
        <begin position="343"/>
        <end position="377"/>
    </location>
</feature>
<feature type="compositionally biased region" description="Basic and acidic residues" evidence="2">
    <location>
        <begin position="88"/>
        <end position="97"/>
    </location>
</feature>
<evidence type="ECO:0000313" key="4">
    <source>
        <dbReference type="Proteomes" id="UP000799444"/>
    </source>
</evidence>
<dbReference type="GO" id="GO:0071008">
    <property type="term" value="C:U2-type post-mRNA release spliceosomal complex"/>
    <property type="evidence" value="ECO:0007669"/>
    <property type="project" value="InterPro"/>
</dbReference>
<keyword evidence="1" id="KW-0175">Coiled coil</keyword>
<dbReference type="AlphaFoldDB" id="A0A9P4UZG3"/>
<feature type="compositionally biased region" description="Acidic residues" evidence="2">
    <location>
        <begin position="281"/>
        <end position="292"/>
    </location>
</feature>
<dbReference type="OrthoDB" id="429427at2759"/>
<feature type="compositionally biased region" description="Basic and acidic residues" evidence="2">
    <location>
        <begin position="105"/>
        <end position="127"/>
    </location>
</feature>
<dbReference type="GO" id="GO:0000390">
    <property type="term" value="P:spliceosomal complex disassembly"/>
    <property type="evidence" value="ECO:0007669"/>
    <property type="project" value="InterPro"/>
</dbReference>
<feature type="compositionally biased region" description="Acidic residues" evidence="2">
    <location>
        <begin position="454"/>
        <end position="464"/>
    </location>
</feature>
<protein>
    <submittedName>
        <fullName evidence="3">Uncharacterized protein</fullName>
    </submittedName>
</protein>
<feature type="region of interest" description="Disordered" evidence="2">
    <location>
        <begin position="154"/>
        <end position="220"/>
    </location>
</feature>
<dbReference type="InterPro" id="IPR028211">
    <property type="entry name" value="Ntr2"/>
</dbReference>
<evidence type="ECO:0000256" key="1">
    <source>
        <dbReference type="SAM" id="Coils"/>
    </source>
</evidence>
<dbReference type="Proteomes" id="UP000799444">
    <property type="component" value="Unassembled WGS sequence"/>
</dbReference>
<dbReference type="EMBL" id="ML996224">
    <property type="protein sequence ID" value="KAF2730185.1"/>
    <property type="molecule type" value="Genomic_DNA"/>
</dbReference>
<organism evidence="3 4">
    <name type="scientific">Polyplosphaeria fusca</name>
    <dbReference type="NCBI Taxonomy" id="682080"/>
    <lineage>
        <taxon>Eukaryota</taxon>
        <taxon>Fungi</taxon>
        <taxon>Dikarya</taxon>
        <taxon>Ascomycota</taxon>
        <taxon>Pezizomycotina</taxon>
        <taxon>Dothideomycetes</taxon>
        <taxon>Pleosporomycetidae</taxon>
        <taxon>Pleosporales</taxon>
        <taxon>Tetraplosphaeriaceae</taxon>
        <taxon>Polyplosphaeria</taxon>
    </lineage>
</organism>
<accession>A0A9P4UZG3</accession>
<evidence type="ECO:0000313" key="3">
    <source>
        <dbReference type="EMBL" id="KAF2730185.1"/>
    </source>
</evidence>
<gene>
    <name evidence="3" type="ORF">EJ04DRAFT_501058</name>
</gene>
<keyword evidence="4" id="KW-1185">Reference proteome</keyword>
<feature type="region of interest" description="Disordered" evidence="2">
    <location>
        <begin position="1"/>
        <end position="139"/>
    </location>
</feature>
<reference evidence="3" key="1">
    <citation type="journal article" date="2020" name="Stud. Mycol.">
        <title>101 Dothideomycetes genomes: a test case for predicting lifestyles and emergence of pathogens.</title>
        <authorList>
            <person name="Haridas S."/>
            <person name="Albert R."/>
            <person name="Binder M."/>
            <person name="Bloem J."/>
            <person name="Labutti K."/>
            <person name="Salamov A."/>
            <person name="Andreopoulos B."/>
            <person name="Baker S."/>
            <person name="Barry K."/>
            <person name="Bills G."/>
            <person name="Bluhm B."/>
            <person name="Cannon C."/>
            <person name="Castanera R."/>
            <person name="Culley D."/>
            <person name="Daum C."/>
            <person name="Ezra D."/>
            <person name="Gonzalez J."/>
            <person name="Henrissat B."/>
            <person name="Kuo A."/>
            <person name="Liang C."/>
            <person name="Lipzen A."/>
            <person name="Lutzoni F."/>
            <person name="Magnuson J."/>
            <person name="Mondo S."/>
            <person name="Nolan M."/>
            <person name="Ohm R."/>
            <person name="Pangilinan J."/>
            <person name="Park H.-J."/>
            <person name="Ramirez L."/>
            <person name="Alfaro M."/>
            <person name="Sun H."/>
            <person name="Tritt A."/>
            <person name="Yoshinaga Y."/>
            <person name="Zwiers L.-H."/>
            <person name="Turgeon B."/>
            <person name="Goodwin S."/>
            <person name="Spatafora J."/>
            <person name="Crous P."/>
            <person name="Grigoriev I."/>
        </authorList>
    </citation>
    <scope>NUCLEOTIDE SEQUENCE</scope>
    <source>
        <strain evidence="3">CBS 125425</strain>
    </source>
</reference>
<feature type="compositionally biased region" description="Acidic residues" evidence="2">
    <location>
        <begin position="200"/>
        <end position="214"/>
    </location>
</feature>
<dbReference type="Pfam" id="PF15458">
    <property type="entry name" value="NTR2"/>
    <property type="match status" value="1"/>
</dbReference>
<proteinExistence type="predicted"/>
<name>A0A9P4UZG3_9PLEO</name>
<feature type="compositionally biased region" description="Basic residues" evidence="2">
    <location>
        <begin position="1"/>
        <end position="11"/>
    </location>
</feature>
<sequence>MKRSGSNRVPRRIASDNDDAENSADSSRSGTPQAQPESVVKRPIFGKNKKRSSLRISFGPDDASGNDADESSDSAVVTPKKTNLSRLVMEKNAEKRARSPLISESSRRDLDDDRPSYSKDHLAELRDSTPSTPKDLDLVPVDDYDKASQELDISSKFGSSARLSPDAPSAIPTAAEIMEKKARRARAAREAREKNAGISGDEEEDEDLNMDDDEFRPNRNEISLRPKDKWGETRLIHEDEDMAEGFEDFTEDGRLALGRRAEREAAKKRRAEMADLIADAEGSDDDGSDDSEAERNAAYEEAQTRAGTHGKKPVEVKSSARQPPKIIPVPTMDEILALQDAEIAAKEFRKEQILKQLEEIKDEKERINDRQKYIQKQLEVAGERYEKLRIESGMPAIPANGTGDQLVVERGLNSIGTTPLGATPILERGLESIGTTPMRTSPHESPMSRREEAQEQDEEDEDYDDARPAAFSI</sequence>
<feature type="region of interest" description="Disordered" evidence="2">
    <location>
        <begin position="417"/>
        <end position="473"/>
    </location>
</feature>
<evidence type="ECO:0000256" key="2">
    <source>
        <dbReference type="SAM" id="MobiDB-lite"/>
    </source>
</evidence>
<comment type="caution">
    <text evidence="3">The sequence shown here is derived from an EMBL/GenBank/DDBJ whole genome shotgun (WGS) entry which is preliminary data.</text>
</comment>
<feature type="region of interest" description="Disordered" evidence="2">
    <location>
        <begin position="261"/>
        <end position="327"/>
    </location>
</feature>